<proteinExistence type="predicted"/>
<dbReference type="Proteomes" id="UP000192276">
    <property type="component" value="Unassembled WGS sequence"/>
</dbReference>
<evidence type="ECO:0000313" key="4">
    <source>
        <dbReference type="Proteomes" id="UP000192276"/>
    </source>
</evidence>
<dbReference type="SUPFAM" id="SSF49742">
    <property type="entry name" value="PHM/PNGase F"/>
    <property type="match status" value="1"/>
</dbReference>
<dbReference type="InterPro" id="IPR014784">
    <property type="entry name" value="Cu2_ascorb_mOase-like_C"/>
</dbReference>
<dbReference type="Pfam" id="PF09113">
    <property type="entry name" value="N-glycanase_C"/>
    <property type="match status" value="1"/>
</dbReference>
<dbReference type="Gene3D" id="2.60.120.230">
    <property type="match status" value="2"/>
</dbReference>
<evidence type="ECO:0000313" key="3">
    <source>
        <dbReference type="EMBL" id="OQP66235.1"/>
    </source>
</evidence>
<evidence type="ECO:0000256" key="1">
    <source>
        <dbReference type="ARBA" id="ARBA00023157"/>
    </source>
</evidence>
<evidence type="ECO:0000259" key="2">
    <source>
        <dbReference type="Pfam" id="PF09113"/>
    </source>
</evidence>
<protein>
    <recommendedName>
        <fullName evidence="2">Peptide-N-glycosidase F C-terminal domain-containing protein</fullName>
    </recommendedName>
</protein>
<keyword evidence="1" id="KW-1015">Disulfide bond</keyword>
<dbReference type="AlphaFoldDB" id="A0A1V9G6G8"/>
<organism evidence="3 4">
    <name type="scientific">Niastella populi</name>
    <dbReference type="NCBI Taxonomy" id="550983"/>
    <lineage>
        <taxon>Bacteria</taxon>
        <taxon>Pseudomonadati</taxon>
        <taxon>Bacteroidota</taxon>
        <taxon>Chitinophagia</taxon>
        <taxon>Chitinophagales</taxon>
        <taxon>Chitinophagaceae</taxon>
        <taxon>Niastella</taxon>
    </lineage>
</organism>
<dbReference type="RefSeq" id="WP_165760180.1">
    <property type="nucleotide sequence ID" value="NZ_LWBP01000056.1"/>
</dbReference>
<dbReference type="InterPro" id="IPR015197">
    <property type="entry name" value="PngaseF_C"/>
</dbReference>
<reference evidence="4" key="1">
    <citation type="submission" date="2016-04" db="EMBL/GenBank/DDBJ databases">
        <authorList>
            <person name="Chen L."/>
            <person name="Zhuang W."/>
            <person name="Wang G."/>
        </authorList>
    </citation>
    <scope>NUCLEOTIDE SEQUENCE [LARGE SCALE GENOMIC DNA]</scope>
    <source>
        <strain evidence="4">208</strain>
    </source>
</reference>
<comment type="caution">
    <text evidence="3">The sequence shown here is derived from an EMBL/GenBank/DDBJ whole genome shotgun (WGS) entry which is preliminary data.</text>
</comment>
<feature type="domain" description="Peptide-N-glycosidase F C-terminal" evidence="2">
    <location>
        <begin position="204"/>
        <end position="323"/>
    </location>
</feature>
<name>A0A1V9G6G8_9BACT</name>
<sequence length="656" mass="74405">MNKRSISFFSGWQRTAIFLLILLLQEVASFASDTSHVVISYDQVVTDPSKGVNPYSRWTVFPGKDFPLRKATLYVKFACPDSMRCADWDYSDRIVLKRQGGKNAPILDYTLAQMLTPYGGAFSKEWNFQWQVDLTDFSLLLRDSVEIEYIHSGYEENKDRGWKIQLQFSFIKGPAVATPLALHKVYNAGFQYGNSAAPIENELRPYTFKPNEKSTTARLYVLQTGHGMDSNGCGEFCSRFREIWWNNKMVRKTDLWKKCGDNPLYPQAGTWVIDRANWCPGYLNQPEIIDQRLVAKQENVFDIQMEPYTTSDRNVIENIYAYLIEYGAPVSKVDVSLEEVVVPSTTDIYRRKNPACMNPVIVIKNNGAANLTSCQFRYGTKGFPTRVVKWKGSLAFGQTEQITLPGAIDGKNGGNEFAVSIEQPNGGKDNYPADNKVVSYFQSVPVHDNQIIIHFRTNSKPADNSYSVIDAAGKPVFERRLGSLLKDTLYRDTISLQPGCYRFDIVDTSGNGLEFWYAVRAGRGTCKILNGKGEMLKSFESDFGNGVSYEFMVSPDSLQWAKPSEEIAVGLFPTMTKGKVIMDYFSNQPQDALVQIVADGGNNEVVEEHRYANLREAVFQYDMGYRPPQRYYLKVFIKGKLVFNKRIRVVQRVPGQ</sequence>
<accession>A0A1V9G6G8</accession>
<dbReference type="STRING" id="550983.A4R26_14010"/>
<gene>
    <name evidence="3" type="ORF">A4R26_14010</name>
</gene>
<dbReference type="EMBL" id="LWBP01000056">
    <property type="protein sequence ID" value="OQP66235.1"/>
    <property type="molecule type" value="Genomic_DNA"/>
</dbReference>
<dbReference type="GO" id="GO:0016715">
    <property type="term" value="F:oxidoreductase activity, acting on paired donors, with incorporation or reduction of molecular oxygen, reduced ascorbate as one donor, and incorporation of one atom of oxygen"/>
    <property type="evidence" value="ECO:0007669"/>
    <property type="project" value="InterPro"/>
</dbReference>
<keyword evidence="4" id="KW-1185">Reference proteome</keyword>
<dbReference type="InterPro" id="IPR008977">
    <property type="entry name" value="PHM/PNGase_F_dom_sf"/>
</dbReference>